<accession>A0A066WPU8</accession>
<keyword evidence="1" id="KW-0732">Signal</keyword>
<dbReference type="OrthoDB" id="1110633at2"/>
<comment type="caution">
    <text evidence="2">The sequence shown here is derived from an EMBL/GenBank/DDBJ whole genome shotgun (WGS) entry which is preliminary data.</text>
</comment>
<feature type="chain" id="PRO_5001629292" description="Outer membrane protein" evidence="1">
    <location>
        <begin position="23"/>
        <end position="614"/>
    </location>
</feature>
<evidence type="ECO:0008006" key="4">
    <source>
        <dbReference type="Google" id="ProtNLM"/>
    </source>
</evidence>
<dbReference type="RefSeq" id="WP_035660517.1">
    <property type="nucleotide sequence ID" value="NZ_JNCA01000021.1"/>
</dbReference>
<dbReference type="eggNOG" id="COG4775">
    <property type="taxonomic scope" value="Bacteria"/>
</dbReference>
<sequence length="614" mass="71435">MLFSRKIIGFLFVLFCYQFSFSQNKPVVKDSTSLPAIYNQRQNKTSRFFHRLVFRPTKRSKQVKEKPITPKHLDVEGKIIRNIHIVTLDPFGYSEIDSTKVPDRWTEKTGNWFHLKSKQFAIKNILLFSKNKPYHLLEITESERLLRSQNFINRAHISEKLVSAQSDSVDVYIRVVDSWSSVPKFSISSSRTGLGLRERNFFGIGHQLDYYYSNRKSDKQDAHNINYLIPNIKNSFVRTQLRYNNDFENYYTKGITIERPFYSPLAKWAGGIILNQNYIRDSIQDQNNTIIPQNVPNKFIPHDVKFDTQDFWVGRAFPVIKSDAVTERTTNLITTLGFTNKNYKITPPKELDSIGFFSSEKVILAGVGINTRQFIEDRYIFRNGQTEDVPIGRIYGITGGYQYKNQIWRSYIGAQISFGNYHKWGFLSTNFEIGTFFNQSKTEQSTIHFQANYFTNLLEIGKWKIRQFIKPQAIIGFNRQNSQADLLTINEIYGIRGFNSPTYGTQKILLTFQTQSYAPKEIWGFRFNPYFNYAIAVIGNRNNPTNTNKTYSKIGIGLLINNDYLVFSSFQLSLSYYPTIPFMGDNIFKTNAFETTDFGFQNFELAQPKIVPFK</sequence>
<evidence type="ECO:0000313" key="3">
    <source>
        <dbReference type="Proteomes" id="UP000027064"/>
    </source>
</evidence>
<dbReference type="PATRIC" id="fig|1492738.3.peg.2308"/>
<protein>
    <recommendedName>
        <fullName evidence="4">Outer membrane protein</fullName>
    </recommendedName>
</protein>
<keyword evidence="3" id="KW-1185">Reference proteome</keyword>
<proteinExistence type="predicted"/>
<dbReference type="EMBL" id="JNCA01000021">
    <property type="protein sequence ID" value="KDN54598.1"/>
    <property type="molecule type" value="Genomic_DNA"/>
</dbReference>
<organism evidence="2 3">
    <name type="scientific">Flavobacterium seoulense</name>
    <dbReference type="NCBI Taxonomy" id="1492738"/>
    <lineage>
        <taxon>Bacteria</taxon>
        <taxon>Pseudomonadati</taxon>
        <taxon>Bacteroidota</taxon>
        <taxon>Flavobacteriia</taxon>
        <taxon>Flavobacteriales</taxon>
        <taxon>Flavobacteriaceae</taxon>
        <taxon>Flavobacterium</taxon>
    </lineage>
</organism>
<feature type="signal peptide" evidence="1">
    <location>
        <begin position="1"/>
        <end position="22"/>
    </location>
</feature>
<evidence type="ECO:0000313" key="2">
    <source>
        <dbReference type="EMBL" id="KDN54598.1"/>
    </source>
</evidence>
<dbReference type="AlphaFoldDB" id="A0A066WPU8"/>
<dbReference type="STRING" id="1492738.FEM21_23210"/>
<evidence type="ECO:0000256" key="1">
    <source>
        <dbReference type="SAM" id="SignalP"/>
    </source>
</evidence>
<dbReference type="Proteomes" id="UP000027064">
    <property type="component" value="Unassembled WGS sequence"/>
</dbReference>
<gene>
    <name evidence="2" type="ORF">FEM21_23210</name>
</gene>
<reference evidence="2 3" key="1">
    <citation type="submission" date="2014-05" db="EMBL/GenBank/DDBJ databases">
        <title>Genome Sequence of Flavobacterium sp. EM1321.</title>
        <authorList>
            <person name="Shin S.-K."/>
            <person name="Yi H."/>
        </authorList>
    </citation>
    <scope>NUCLEOTIDE SEQUENCE [LARGE SCALE GENOMIC DNA]</scope>
    <source>
        <strain evidence="2 3">EM1321</strain>
    </source>
</reference>
<name>A0A066WPU8_9FLAO</name>